<dbReference type="InterPro" id="IPR008927">
    <property type="entry name" value="6-PGluconate_DH-like_C_sf"/>
</dbReference>
<dbReference type="EMBL" id="FOVJ01000007">
    <property type="protein sequence ID" value="SFO09082.1"/>
    <property type="molecule type" value="Genomic_DNA"/>
</dbReference>
<reference evidence="12" key="1">
    <citation type="submission" date="2016-10" db="EMBL/GenBank/DDBJ databases">
        <authorList>
            <person name="Varghese N."/>
        </authorList>
    </citation>
    <scope>NUCLEOTIDE SEQUENCE [LARGE SCALE GENOMIC DNA]</scope>
    <source>
        <strain evidence="12">Nsp8</strain>
    </source>
</reference>
<organism evidence="11 12">
    <name type="scientific">Nitrosospira briensis</name>
    <dbReference type="NCBI Taxonomy" id="35799"/>
    <lineage>
        <taxon>Bacteria</taxon>
        <taxon>Pseudomonadati</taxon>
        <taxon>Pseudomonadota</taxon>
        <taxon>Betaproteobacteria</taxon>
        <taxon>Nitrosomonadales</taxon>
        <taxon>Nitrosomonadaceae</taxon>
        <taxon>Nitrosospira</taxon>
    </lineage>
</organism>
<name>A0A1I5EC57_9PROT</name>
<evidence type="ECO:0000256" key="2">
    <source>
        <dbReference type="ARBA" id="ARBA00022832"/>
    </source>
</evidence>
<keyword evidence="3" id="KW-0442">Lipid degradation</keyword>
<dbReference type="STRING" id="1266925.GCA_000619905_01605"/>
<dbReference type="InterPro" id="IPR036291">
    <property type="entry name" value="NAD(P)-bd_dom_sf"/>
</dbReference>
<keyword evidence="2" id="KW-0276">Fatty acid metabolism</keyword>
<dbReference type="PANTHER" id="PTHR48075">
    <property type="entry name" value="3-HYDROXYACYL-COA DEHYDROGENASE FAMILY PROTEIN"/>
    <property type="match status" value="1"/>
</dbReference>
<keyword evidence="4" id="KW-0560">Oxidoreductase</keyword>
<keyword evidence="6" id="KW-0443">Lipid metabolism</keyword>
<dbReference type="GO" id="GO:0003857">
    <property type="term" value="F:(3S)-3-hydroxyacyl-CoA dehydrogenase (NAD+) activity"/>
    <property type="evidence" value="ECO:0007669"/>
    <property type="project" value="UniProtKB-EC"/>
</dbReference>
<proteinExistence type="predicted"/>
<evidence type="ECO:0000256" key="5">
    <source>
        <dbReference type="ARBA" id="ARBA00023027"/>
    </source>
</evidence>
<evidence type="ECO:0000259" key="10">
    <source>
        <dbReference type="Pfam" id="PF02737"/>
    </source>
</evidence>
<keyword evidence="12" id="KW-1185">Reference proteome</keyword>
<dbReference type="SUPFAM" id="SSF51735">
    <property type="entry name" value="NAD(P)-binding Rossmann-fold domains"/>
    <property type="match status" value="1"/>
</dbReference>
<dbReference type="Gene3D" id="3.90.226.10">
    <property type="entry name" value="2-enoyl-CoA Hydratase, Chain A, domain 1"/>
    <property type="match status" value="1"/>
</dbReference>
<dbReference type="Pfam" id="PF00725">
    <property type="entry name" value="3HCDH"/>
    <property type="match status" value="1"/>
</dbReference>
<dbReference type="UniPathway" id="UPA00659"/>
<dbReference type="AlphaFoldDB" id="A0A1I5EC57"/>
<evidence type="ECO:0000313" key="12">
    <source>
        <dbReference type="Proteomes" id="UP000183107"/>
    </source>
</evidence>
<evidence type="ECO:0000256" key="1">
    <source>
        <dbReference type="ARBA" id="ARBA00005005"/>
    </source>
</evidence>
<feature type="domain" description="3-hydroxyacyl-CoA dehydrogenase NAD binding" evidence="10">
    <location>
        <begin position="10"/>
        <end position="193"/>
    </location>
</feature>
<evidence type="ECO:0000256" key="7">
    <source>
        <dbReference type="ARBA" id="ARBA00049556"/>
    </source>
</evidence>
<sequence>MNNHKFVVRKAAVLGAGVMGAQIAAHLINANIETLLFELPAEKGDPNDNVIKAIENLKKQDPAPLSVPARAASIQPANYEQNLELLKDCDIVIEAIAERMDLKRALYEKIAPYLAEHAIFASNTSGLSINKLAQAFPENLRHRFCGIHFFNPPRYMHLAELIACTESDAAMLNDLEAFLVTCLGKGVIRAKDTPNFIANRIGVFSMLATMHHAREYGLGFDVVDALTGPLIGRPKSATFRTADVVGLDILAHVIETMRDTLANDPWHKYYAVPGWLQGLIETGALGQKTKRGVYRKAGKEIHVLDLARKEYVLSAGVADDDMKELLRQKNPAGKLGALRANPHPQAQFLWAIFRDLFHYCAVHLNAIADNARDLDFAMRWGFGWNEGPFETWQAAGWSDITGWINEDIAAGKSMSDVSLPDWVREMGQSASQAADRDIQGVHRTQGSYSPSANSFRHRSTLPVYRRQLFPDKLLGEQAQYGTTLFETDAVRMWHIPGKSGSAGTADDGVAILSFKSKMHTIGSDVLDGVQQALDEAERNWRALVIWQTEPPFSAGANLQKATERLKSGEPPSALTVLAKKLRKTAQSAVLKAARSLNLADALMAGKLAEVEAMVAQFQQTSQDLRYSMIPTVAAVDGLALGGGCEFVMHCDRTVATLESYIGLVETGVGLIPAGGGCKELALRAAQETIDGDPFPLLKNYFQSVATAQLAKSGEQAKELGYLRRADQIVMNRFELLYVAKANAIALAEAGYRPPLKARSIPVAGSTGIATIKGMLVNMREGNFISEHDYLIGSKLAHVMCGGELTPGSLVDENWFLELERAAFIELLATEKTQARVEHTLKTGKPLRN</sequence>
<evidence type="ECO:0000259" key="9">
    <source>
        <dbReference type="Pfam" id="PF00725"/>
    </source>
</evidence>
<accession>A0A1I5EC57</accession>
<gene>
    <name evidence="11" type="ORF">SAMN05216386_2600</name>
</gene>
<dbReference type="Pfam" id="PF00378">
    <property type="entry name" value="ECH_1"/>
    <property type="match status" value="1"/>
</dbReference>
<evidence type="ECO:0000313" key="11">
    <source>
        <dbReference type="EMBL" id="SFO09082.1"/>
    </source>
</evidence>
<dbReference type="InterPro" id="IPR006176">
    <property type="entry name" value="3-OHacyl-CoA_DH_NAD-bd"/>
</dbReference>
<protein>
    <submittedName>
        <fullName evidence="11">3-hydroxyacyl-CoA dehydrogenase</fullName>
    </submittedName>
</protein>
<comment type="catalytic activity">
    <reaction evidence="7">
        <text>a (3S)-3-hydroxyacyl-CoA + NAD(+) = a 3-oxoacyl-CoA + NADH + H(+)</text>
        <dbReference type="Rhea" id="RHEA:22432"/>
        <dbReference type="ChEBI" id="CHEBI:15378"/>
        <dbReference type="ChEBI" id="CHEBI:57318"/>
        <dbReference type="ChEBI" id="CHEBI:57540"/>
        <dbReference type="ChEBI" id="CHEBI:57945"/>
        <dbReference type="ChEBI" id="CHEBI:90726"/>
        <dbReference type="EC" id="1.1.1.35"/>
    </reaction>
</comment>
<dbReference type="CDD" id="cd06558">
    <property type="entry name" value="crotonase-like"/>
    <property type="match status" value="1"/>
</dbReference>
<dbReference type="GO" id="GO:0070403">
    <property type="term" value="F:NAD+ binding"/>
    <property type="evidence" value="ECO:0007669"/>
    <property type="project" value="InterPro"/>
</dbReference>
<keyword evidence="5" id="KW-0520">NAD</keyword>
<dbReference type="Proteomes" id="UP000183107">
    <property type="component" value="Unassembled WGS sequence"/>
</dbReference>
<dbReference type="InterPro" id="IPR001753">
    <property type="entry name" value="Enoyl-CoA_hydra/iso"/>
</dbReference>
<feature type="compositionally biased region" description="Polar residues" evidence="8">
    <location>
        <begin position="442"/>
        <end position="454"/>
    </location>
</feature>
<dbReference type="PANTHER" id="PTHR48075:SF7">
    <property type="entry name" value="3-HYDROXYACYL-COA DEHYDROGENASE-RELATED"/>
    <property type="match status" value="1"/>
</dbReference>
<dbReference type="Gene3D" id="3.40.50.720">
    <property type="entry name" value="NAD(P)-binding Rossmann-like Domain"/>
    <property type="match status" value="1"/>
</dbReference>
<dbReference type="GO" id="GO:0006635">
    <property type="term" value="P:fatty acid beta-oxidation"/>
    <property type="evidence" value="ECO:0007669"/>
    <property type="project" value="UniProtKB-UniPathway"/>
</dbReference>
<comment type="pathway">
    <text evidence="1">Lipid metabolism; fatty acid beta-oxidation.</text>
</comment>
<dbReference type="Gene3D" id="1.10.1040.50">
    <property type="match status" value="1"/>
</dbReference>
<evidence type="ECO:0000256" key="3">
    <source>
        <dbReference type="ARBA" id="ARBA00022963"/>
    </source>
</evidence>
<evidence type="ECO:0000256" key="4">
    <source>
        <dbReference type="ARBA" id="ARBA00023002"/>
    </source>
</evidence>
<dbReference type="RefSeq" id="WP_074798086.1">
    <property type="nucleotide sequence ID" value="NZ_FOVJ01000007.1"/>
</dbReference>
<dbReference type="InterPro" id="IPR006108">
    <property type="entry name" value="3HC_DH_C"/>
</dbReference>
<dbReference type="Pfam" id="PF02737">
    <property type="entry name" value="3HCDH_N"/>
    <property type="match status" value="1"/>
</dbReference>
<dbReference type="OrthoDB" id="5287258at2"/>
<evidence type="ECO:0000256" key="8">
    <source>
        <dbReference type="SAM" id="MobiDB-lite"/>
    </source>
</evidence>
<dbReference type="SUPFAM" id="SSF48179">
    <property type="entry name" value="6-phosphogluconate dehydrogenase C-terminal domain-like"/>
    <property type="match status" value="2"/>
</dbReference>
<dbReference type="InterPro" id="IPR029045">
    <property type="entry name" value="ClpP/crotonase-like_dom_sf"/>
</dbReference>
<dbReference type="SUPFAM" id="SSF52096">
    <property type="entry name" value="ClpP/crotonase"/>
    <property type="match status" value="1"/>
</dbReference>
<feature type="region of interest" description="Disordered" evidence="8">
    <location>
        <begin position="433"/>
        <end position="454"/>
    </location>
</feature>
<evidence type="ECO:0000256" key="6">
    <source>
        <dbReference type="ARBA" id="ARBA00023098"/>
    </source>
</evidence>
<feature type="domain" description="3-hydroxyacyl-CoA dehydrogenase C-terminal" evidence="9">
    <location>
        <begin position="196"/>
        <end position="295"/>
    </location>
</feature>